<dbReference type="InterPro" id="IPR000757">
    <property type="entry name" value="Beta-glucanase-like"/>
</dbReference>
<keyword evidence="8" id="KW-1185">Reference proteome</keyword>
<keyword evidence="2" id="KW-0732">Signal</keyword>
<dbReference type="Pfam" id="PF00722">
    <property type="entry name" value="Glyco_hydro_16"/>
    <property type="match status" value="1"/>
</dbReference>
<dbReference type="GO" id="GO:0005975">
    <property type="term" value="P:carbohydrate metabolic process"/>
    <property type="evidence" value="ECO:0007669"/>
    <property type="project" value="InterPro"/>
</dbReference>
<keyword evidence="4" id="KW-0326">Glycosidase</keyword>
<evidence type="ECO:0000256" key="4">
    <source>
        <dbReference type="ARBA" id="ARBA00023295"/>
    </source>
</evidence>
<evidence type="ECO:0000256" key="3">
    <source>
        <dbReference type="ARBA" id="ARBA00022801"/>
    </source>
</evidence>
<comment type="similarity">
    <text evidence="1">Belongs to the glycosyl hydrolase 16 family.</text>
</comment>
<evidence type="ECO:0000256" key="2">
    <source>
        <dbReference type="ARBA" id="ARBA00022729"/>
    </source>
</evidence>
<dbReference type="SUPFAM" id="SSF49899">
    <property type="entry name" value="Concanavalin A-like lectins/glucanases"/>
    <property type="match status" value="1"/>
</dbReference>
<evidence type="ECO:0000259" key="6">
    <source>
        <dbReference type="PROSITE" id="PS51762"/>
    </source>
</evidence>
<gene>
    <name evidence="7" type="ORF">GCM10011369_30960</name>
</gene>
<proteinExistence type="inferred from homology"/>
<name>A0A8J2XRF5_9GAMM</name>
<dbReference type="InterPro" id="IPR016287">
    <property type="entry name" value="Beta_agarase"/>
</dbReference>
<feature type="active site" description="Proton donor" evidence="5">
    <location>
        <position position="141"/>
    </location>
</feature>
<dbReference type="InterPro" id="IPR013320">
    <property type="entry name" value="ConA-like_dom_sf"/>
</dbReference>
<reference evidence="8" key="1">
    <citation type="journal article" date="2019" name="Int. J. Syst. Evol. Microbiol.">
        <title>The Global Catalogue of Microorganisms (GCM) 10K type strain sequencing project: providing services to taxonomists for standard genome sequencing and annotation.</title>
        <authorList>
            <consortium name="The Broad Institute Genomics Platform"/>
            <consortium name="The Broad Institute Genome Sequencing Center for Infectious Disease"/>
            <person name="Wu L."/>
            <person name="Ma J."/>
        </authorList>
    </citation>
    <scope>NUCLEOTIDE SEQUENCE [LARGE SCALE GENOMIC DNA]</scope>
    <source>
        <strain evidence="8">CGMCC 1.10130</strain>
    </source>
</reference>
<dbReference type="AlphaFoldDB" id="A0A8J2XRF5"/>
<keyword evidence="3" id="KW-0378">Hydrolase</keyword>
<evidence type="ECO:0000256" key="5">
    <source>
        <dbReference type="PIRSR" id="PIRSR001097-50"/>
    </source>
</evidence>
<accession>A0A8J2XRF5</accession>
<evidence type="ECO:0000256" key="1">
    <source>
        <dbReference type="ARBA" id="ARBA00006865"/>
    </source>
</evidence>
<dbReference type="PROSITE" id="PS51762">
    <property type="entry name" value="GH16_2"/>
    <property type="match status" value="1"/>
</dbReference>
<feature type="domain" description="GH16" evidence="6">
    <location>
        <begin position="10"/>
        <end position="285"/>
    </location>
</feature>
<dbReference type="Gene3D" id="2.60.120.200">
    <property type="match status" value="1"/>
</dbReference>
<organism evidence="7 8">
    <name type="scientific">Neiella marina</name>
    <dbReference type="NCBI Taxonomy" id="508461"/>
    <lineage>
        <taxon>Bacteria</taxon>
        <taxon>Pseudomonadati</taxon>
        <taxon>Pseudomonadota</taxon>
        <taxon>Gammaproteobacteria</taxon>
        <taxon>Alteromonadales</taxon>
        <taxon>Echinimonadaceae</taxon>
        <taxon>Neiella</taxon>
    </lineage>
</organism>
<comment type="caution">
    <text evidence="7">The sequence shown here is derived from an EMBL/GenBank/DDBJ whole genome shotgun (WGS) entry which is preliminary data.</text>
</comment>
<dbReference type="PIRSF" id="PIRSF001097">
    <property type="entry name" value="Agarase"/>
    <property type="match status" value="1"/>
</dbReference>
<dbReference type="Proteomes" id="UP000619743">
    <property type="component" value="Unassembled WGS sequence"/>
</dbReference>
<evidence type="ECO:0000313" key="8">
    <source>
        <dbReference type="Proteomes" id="UP000619743"/>
    </source>
</evidence>
<dbReference type="CDD" id="cd02178">
    <property type="entry name" value="GH16_beta_agarase"/>
    <property type="match status" value="1"/>
</dbReference>
<evidence type="ECO:0000313" key="7">
    <source>
        <dbReference type="EMBL" id="GGA86697.1"/>
    </source>
</evidence>
<sequence length="286" mass="32714">MLSAGALQAADWDDYPVPADAGEGMIWQLQSLSDDFNYRAPAVGKSVEFYSRWHEGFINPWKGPGLTEWHPEYSEVDGGMLHIKAGRKPGTNKVYAGSITSHQLVVYPLFLEVRAKLSNLVMASDFWLLSPDSTEEIDVLEAYGSDRPDQAWFAERLHLSHHVFIRDPFQDYQPSSTDTWYTDGKTKWQEDFHRIGVYWRDPWHLEYYVDGKLVRTASGVDVIDPHNFTNGNGLTKPMHVIINTEDQDWRSGAEPSITPTDEELADDSKNTYLVDWVRFYKPVPAN</sequence>
<protein>
    <recommendedName>
        <fullName evidence="6">GH16 domain-containing protein</fullName>
    </recommendedName>
</protein>
<feature type="active site" description="Nucleophile" evidence="5">
    <location>
        <position position="136"/>
    </location>
</feature>
<dbReference type="GO" id="GO:0033916">
    <property type="term" value="F:beta-agarase activity"/>
    <property type="evidence" value="ECO:0007669"/>
    <property type="project" value="InterPro"/>
</dbReference>
<dbReference type="EMBL" id="BMDX01000020">
    <property type="protein sequence ID" value="GGA86697.1"/>
    <property type="molecule type" value="Genomic_DNA"/>
</dbReference>